<keyword evidence="3" id="KW-1185">Reference proteome</keyword>
<evidence type="ECO:0000259" key="1">
    <source>
        <dbReference type="SMART" id="SM00256"/>
    </source>
</evidence>
<dbReference type="OrthoDB" id="2751409at2759"/>
<dbReference type="EMBL" id="KL142382">
    <property type="protein sequence ID" value="KDR74754.1"/>
    <property type="molecule type" value="Genomic_DNA"/>
</dbReference>
<dbReference type="InterPro" id="IPR036047">
    <property type="entry name" value="F-box-like_dom_sf"/>
</dbReference>
<reference evidence="3" key="1">
    <citation type="journal article" date="2014" name="Proc. Natl. Acad. Sci. U.S.A.">
        <title>Extensive sampling of basidiomycete genomes demonstrates inadequacy of the white-rot/brown-rot paradigm for wood decay fungi.</title>
        <authorList>
            <person name="Riley R."/>
            <person name="Salamov A.A."/>
            <person name="Brown D.W."/>
            <person name="Nagy L.G."/>
            <person name="Floudas D."/>
            <person name="Held B.W."/>
            <person name="Levasseur A."/>
            <person name="Lombard V."/>
            <person name="Morin E."/>
            <person name="Otillar R."/>
            <person name="Lindquist E.A."/>
            <person name="Sun H."/>
            <person name="LaButti K.M."/>
            <person name="Schmutz J."/>
            <person name="Jabbour D."/>
            <person name="Luo H."/>
            <person name="Baker S.E."/>
            <person name="Pisabarro A.G."/>
            <person name="Walton J.D."/>
            <person name="Blanchette R.A."/>
            <person name="Henrissat B."/>
            <person name="Martin F."/>
            <person name="Cullen D."/>
            <person name="Hibbett D.S."/>
            <person name="Grigoriev I.V."/>
        </authorList>
    </citation>
    <scope>NUCLEOTIDE SEQUENCE [LARGE SCALE GENOMIC DNA]</scope>
    <source>
        <strain evidence="3">CBS 339.88</strain>
    </source>
</reference>
<sequence length="573" mass="65046">MPHNEPLGNVPTRSHFFDLSTEVLVEIFSLLFFTDLFTCKRTCGRFYAVISNSILLNYQIELQKAGMLDNPRCTLPLPIRLEMIRTRELAWASFDSKFTTEVQVPSHSLELYDVTAGALFLAKKHLDERFVADGIQSVTLPSKLEDALSPEWKNFDLRTTILDFRPAVDEHDLLACLVLVPEEDQPLVYNVHVVLRQYSDPDSNHSAALKPSIHVYRVMPYEGIPEASVDISGESLAVVLVFPTSVSETRNNLFTYNWKTGEHIKRLPIPVFSSPITFLRHDILLQPNVINNSIHIHQILHPLSHSQSSNVAFSFSLGLPSLVEGYRVSSLSFRGEPGPHLLNECPKFTPTTRPYVHDPKTAIMRLSMQIASDEDEDDQRHFVMIVHRQALLDLLKERQSSNRTSSSRHLSWDSWGPSVTRWLEGEIFLSDFTIDTFGQRCVQLAPPRLGQYENSPRPGNRIHIFDFNPFYVKRVANGGEMLSLLTKLGLEVYVVQGNFSFSFGPGGRQECTEEGVFTETLTGNLPYVEIVRTAWTESEYHGLCIDQERLVAIETDREADTGRILSMDVMYFG</sequence>
<accession>A0A067T484</accession>
<dbReference type="HOGENOM" id="CLU_007279_0_0_1"/>
<proteinExistence type="predicted"/>
<dbReference type="AlphaFoldDB" id="A0A067T484"/>
<dbReference type="Proteomes" id="UP000027222">
    <property type="component" value="Unassembled WGS sequence"/>
</dbReference>
<evidence type="ECO:0000313" key="3">
    <source>
        <dbReference type="Proteomes" id="UP000027222"/>
    </source>
</evidence>
<evidence type="ECO:0000313" key="2">
    <source>
        <dbReference type="EMBL" id="KDR74754.1"/>
    </source>
</evidence>
<dbReference type="SUPFAM" id="SSF81383">
    <property type="entry name" value="F-box domain"/>
    <property type="match status" value="1"/>
</dbReference>
<name>A0A067T484_GALM3</name>
<organism evidence="2 3">
    <name type="scientific">Galerina marginata (strain CBS 339.88)</name>
    <dbReference type="NCBI Taxonomy" id="685588"/>
    <lineage>
        <taxon>Eukaryota</taxon>
        <taxon>Fungi</taxon>
        <taxon>Dikarya</taxon>
        <taxon>Basidiomycota</taxon>
        <taxon>Agaricomycotina</taxon>
        <taxon>Agaricomycetes</taxon>
        <taxon>Agaricomycetidae</taxon>
        <taxon>Agaricales</taxon>
        <taxon>Agaricineae</taxon>
        <taxon>Strophariaceae</taxon>
        <taxon>Galerina</taxon>
    </lineage>
</organism>
<feature type="domain" description="F-box" evidence="1">
    <location>
        <begin position="19"/>
        <end position="58"/>
    </location>
</feature>
<dbReference type="Pfam" id="PF12937">
    <property type="entry name" value="F-box-like"/>
    <property type="match status" value="1"/>
</dbReference>
<dbReference type="InterPro" id="IPR001810">
    <property type="entry name" value="F-box_dom"/>
</dbReference>
<protein>
    <recommendedName>
        <fullName evidence="1">F-box domain-containing protein</fullName>
    </recommendedName>
</protein>
<gene>
    <name evidence="2" type="ORF">GALMADRAFT_249638</name>
</gene>
<dbReference type="SMART" id="SM00256">
    <property type="entry name" value="FBOX"/>
    <property type="match status" value="1"/>
</dbReference>